<keyword evidence="3" id="KW-1185">Reference proteome</keyword>
<evidence type="ECO:0000313" key="3">
    <source>
        <dbReference type="Proteomes" id="UP000489600"/>
    </source>
</evidence>
<dbReference type="Proteomes" id="UP000489600">
    <property type="component" value="Unassembled WGS sequence"/>
</dbReference>
<proteinExistence type="predicted"/>
<evidence type="ECO:0000256" key="1">
    <source>
        <dbReference type="SAM" id="MobiDB-lite"/>
    </source>
</evidence>
<dbReference type="AlphaFoldDB" id="A0A565C7G0"/>
<protein>
    <submittedName>
        <fullName evidence="2">Uncharacterized protein</fullName>
    </submittedName>
</protein>
<sequence length="79" mass="8891">MSSLLRGRGRPRCYAGEDVFAATRVKTSSPLHGRGRLRSLRERTSSHTPGQRRLHKQRPNGPKTAQTEVQSSHEAQRTN</sequence>
<dbReference type="EMBL" id="CABITT030000006">
    <property type="protein sequence ID" value="VVB09535.1"/>
    <property type="molecule type" value="Genomic_DNA"/>
</dbReference>
<feature type="region of interest" description="Disordered" evidence="1">
    <location>
        <begin position="25"/>
        <end position="79"/>
    </location>
</feature>
<gene>
    <name evidence="2" type="ORF">ANE_LOCUS19979</name>
</gene>
<name>A0A565C7G0_9BRAS</name>
<reference evidence="2" key="1">
    <citation type="submission" date="2019-07" db="EMBL/GenBank/DDBJ databases">
        <authorList>
            <person name="Dittberner H."/>
        </authorList>
    </citation>
    <scope>NUCLEOTIDE SEQUENCE [LARGE SCALE GENOMIC DNA]</scope>
</reference>
<evidence type="ECO:0000313" key="2">
    <source>
        <dbReference type="EMBL" id="VVB09535.1"/>
    </source>
</evidence>
<organism evidence="2 3">
    <name type="scientific">Arabis nemorensis</name>
    <dbReference type="NCBI Taxonomy" id="586526"/>
    <lineage>
        <taxon>Eukaryota</taxon>
        <taxon>Viridiplantae</taxon>
        <taxon>Streptophyta</taxon>
        <taxon>Embryophyta</taxon>
        <taxon>Tracheophyta</taxon>
        <taxon>Spermatophyta</taxon>
        <taxon>Magnoliopsida</taxon>
        <taxon>eudicotyledons</taxon>
        <taxon>Gunneridae</taxon>
        <taxon>Pentapetalae</taxon>
        <taxon>rosids</taxon>
        <taxon>malvids</taxon>
        <taxon>Brassicales</taxon>
        <taxon>Brassicaceae</taxon>
        <taxon>Arabideae</taxon>
        <taxon>Arabis</taxon>
    </lineage>
</organism>
<feature type="compositionally biased region" description="Polar residues" evidence="1">
    <location>
        <begin position="63"/>
        <end position="73"/>
    </location>
</feature>
<accession>A0A565C7G0</accession>
<comment type="caution">
    <text evidence="2">The sequence shown here is derived from an EMBL/GenBank/DDBJ whole genome shotgun (WGS) entry which is preliminary data.</text>
</comment>